<dbReference type="KEGG" id="adg:Adeg_1144"/>
<dbReference type="HOGENOM" id="CLU_147819_0_1_9"/>
<dbReference type="InterPro" id="IPR027392">
    <property type="entry name" value="TF_Znf"/>
</dbReference>
<dbReference type="Proteomes" id="UP000002620">
    <property type="component" value="Chromosome"/>
</dbReference>
<sequence length="92" mass="11135">MVKECPVCHVPLKEVPRYGVLLDVCSRCRGVWLDGGELEKVIALAREFQETEYHKDYDDHYRHHHHDHYTHSSYHKKHKRKSIFELFEDLFD</sequence>
<dbReference type="RefSeq" id="WP_015739139.1">
    <property type="nucleotide sequence ID" value="NC_013385.1"/>
</dbReference>
<dbReference type="EMBL" id="CP001785">
    <property type="protein sequence ID" value="ACX52262.1"/>
    <property type="molecule type" value="Genomic_DNA"/>
</dbReference>
<name>C9RDD5_AMMDK</name>
<protein>
    <submittedName>
        <fullName evidence="2">Cytoplasmic protein</fullName>
    </submittedName>
</protein>
<reference evidence="2 3" key="1">
    <citation type="submission" date="2009-10" db="EMBL/GenBank/DDBJ databases">
        <title>Complete sequence of chromosome of Ammonifex degensii KC4.</title>
        <authorList>
            <consortium name="US DOE Joint Genome Institute"/>
            <person name="Kerfeld C."/>
            <person name="Goodner B."/>
            <person name="Huber H."/>
            <person name="Stetter K."/>
            <person name="Lucas S."/>
            <person name="Copeland A."/>
            <person name="Lapidus A."/>
            <person name="Glavina del Rio T."/>
            <person name="Dalin E."/>
            <person name="Tice H."/>
            <person name="Bruce D."/>
            <person name="Goodwin L."/>
            <person name="Pitluck S."/>
            <person name="Saunders E."/>
            <person name="Brettin T."/>
            <person name="Detter J.C."/>
            <person name="Han C."/>
            <person name="Larimer F."/>
            <person name="Land M."/>
            <person name="Hauser L."/>
            <person name="Kyrpides N."/>
            <person name="Ovchinnikova G."/>
            <person name="Richardson P."/>
        </authorList>
    </citation>
    <scope>NUCLEOTIDE SEQUENCE [LARGE SCALE GENOMIC DNA]</scope>
    <source>
        <strain evidence="3">DSM 10501 / KC4</strain>
    </source>
</reference>
<dbReference type="eggNOG" id="COG3809">
    <property type="taxonomic scope" value="Bacteria"/>
</dbReference>
<accession>C9RDD5</accession>
<dbReference type="AlphaFoldDB" id="C9RDD5"/>
<dbReference type="STRING" id="429009.Adeg_1144"/>
<gene>
    <name evidence="2" type="ordered locus">Adeg_1144</name>
</gene>
<dbReference type="Pfam" id="PF13453">
    <property type="entry name" value="Zn_ribbon_TFIIB"/>
    <property type="match status" value="1"/>
</dbReference>
<evidence type="ECO:0000259" key="1">
    <source>
        <dbReference type="Pfam" id="PF13453"/>
    </source>
</evidence>
<keyword evidence="3" id="KW-1185">Reference proteome</keyword>
<evidence type="ECO:0000313" key="3">
    <source>
        <dbReference type="Proteomes" id="UP000002620"/>
    </source>
</evidence>
<proteinExistence type="predicted"/>
<feature type="domain" description="Transcription factor zinc-finger" evidence="1">
    <location>
        <begin position="5"/>
        <end position="43"/>
    </location>
</feature>
<organism evidence="2 3">
    <name type="scientific">Ammonifex degensii (strain DSM 10501 / KC4)</name>
    <dbReference type="NCBI Taxonomy" id="429009"/>
    <lineage>
        <taxon>Bacteria</taxon>
        <taxon>Bacillati</taxon>
        <taxon>Bacillota</taxon>
        <taxon>Clostridia</taxon>
        <taxon>Thermoanaerobacterales</taxon>
        <taxon>Thermoanaerobacteraceae</taxon>
        <taxon>Ammonifex</taxon>
    </lineage>
</organism>
<evidence type="ECO:0000313" key="2">
    <source>
        <dbReference type="EMBL" id="ACX52262.1"/>
    </source>
</evidence>